<keyword evidence="1" id="KW-0472">Membrane</keyword>
<gene>
    <name evidence="3" type="ORF">ACFSBT_20155</name>
</gene>
<keyword evidence="1" id="KW-0812">Transmembrane</keyword>
<name>A0ABD6B1Z5_9EURY</name>
<evidence type="ECO:0000259" key="2">
    <source>
        <dbReference type="Pfam" id="PF07790"/>
    </source>
</evidence>
<dbReference type="InterPro" id="IPR012859">
    <property type="entry name" value="Pilin_N_archaeal"/>
</dbReference>
<dbReference type="Pfam" id="PF07790">
    <property type="entry name" value="Pilin_N"/>
    <property type="match status" value="1"/>
</dbReference>
<dbReference type="AlphaFoldDB" id="A0ABD6B1Z5"/>
<dbReference type="EMBL" id="JBHUDC010000008">
    <property type="protein sequence ID" value="MFD1515598.1"/>
    <property type="molecule type" value="Genomic_DNA"/>
</dbReference>
<sequence>MSPHRNERAVAPVVGVVLVVAIVVLLATAASVMLLGFGDYLQEPSPLVASGESIQVTLEDNQTDHTLRVRHVSGMSVDADALDVLVTSGSASHRYPFPVGNSSALADGTWDAGEQVAVDLNASQVCQGGGDTARVSLVYSTGDSGSLISQQTVPIERGQFLINGSNVQPTTSYTANVTFVGTGWSSPSVDPPVDVSVEVGGATAYQWTDQTDTDETVGSFDVTEQTEGTGLSITAKGAYSFDYDEWDWRYRTISSTENSTHMRVLRDGDDVPQYETDSDQQSVAEYLGPYVEDGEISLQDNQAIFLFDFNTDEPVSSSRVEFQDAVVLVSFFTEHEHVSVHQTVRGENVVVCPAATTGGD</sequence>
<reference evidence="3 4" key="1">
    <citation type="journal article" date="2019" name="Int. J. Syst. Evol. Microbiol.">
        <title>The Global Catalogue of Microorganisms (GCM) 10K type strain sequencing project: providing services to taxonomists for standard genome sequencing and annotation.</title>
        <authorList>
            <consortium name="The Broad Institute Genomics Platform"/>
            <consortium name="The Broad Institute Genome Sequencing Center for Infectious Disease"/>
            <person name="Wu L."/>
            <person name="Ma J."/>
        </authorList>
    </citation>
    <scope>NUCLEOTIDE SEQUENCE [LARGE SCALE GENOMIC DNA]</scope>
    <source>
        <strain evidence="3 4">CGMCC 1.12563</strain>
    </source>
</reference>
<proteinExistence type="predicted"/>
<feature type="transmembrane region" description="Helical" evidence="1">
    <location>
        <begin position="12"/>
        <end position="37"/>
    </location>
</feature>
<keyword evidence="1" id="KW-1133">Transmembrane helix</keyword>
<feature type="domain" description="Archaeal Type IV pilin N-terminal" evidence="2">
    <location>
        <begin position="8"/>
        <end position="88"/>
    </location>
</feature>
<comment type="caution">
    <text evidence="3">The sequence shown here is derived from an EMBL/GenBank/DDBJ whole genome shotgun (WGS) entry which is preliminary data.</text>
</comment>
<keyword evidence="4" id="KW-1185">Reference proteome</keyword>
<dbReference type="Proteomes" id="UP001597187">
    <property type="component" value="Unassembled WGS sequence"/>
</dbReference>
<organism evidence="3 4">
    <name type="scientific">Halomarina rubra</name>
    <dbReference type="NCBI Taxonomy" id="2071873"/>
    <lineage>
        <taxon>Archaea</taxon>
        <taxon>Methanobacteriati</taxon>
        <taxon>Methanobacteriota</taxon>
        <taxon>Stenosarchaea group</taxon>
        <taxon>Halobacteria</taxon>
        <taxon>Halobacteriales</taxon>
        <taxon>Natronomonadaceae</taxon>
        <taxon>Halomarina</taxon>
    </lineage>
</organism>
<dbReference type="NCBIfam" id="TIGR02537">
    <property type="entry name" value="arch_flag_Nterm"/>
    <property type="match status" value="1"/>
</dbReference>
<accession>A0ABD6B1Z5</accession>
<evidence type="ECO:0000313" key="3">
    <source>
        <dbReference type="EMBL" id="MFD1515598.1"/>
    </source>
</evidence>
<protein>
    <submittedName>
        <fullName evidence="3">Type IV pilin</fullName>
    </submittedName>
</protein>
<dbReference type="InterPro" id="IPR013373">
    <property type="entry name" value="Flagellin/pilin_N_arc"/>
</dbReference>
<dbReference type="RefSeq" id="WP_250875508.1">
    <property type="nucleotide sequence ID" value="NZ_JALXFV010000008.1"/>
</dbReference>
<evidence type="ECO:0000313" key="4">
    <source>
        <dbReference type="Proteomes" id="UP001597187"/>
    </source>
</evidence>
<evidence type="ECO:0000256" key="1">
    <source>
        <dbReference type="SAM" id="Phobius"/>
    </source>
</evidence>